<reference evidence="2" key="1">
    <citation type="submission" date="2014-11" db="EMBL/GenBank/DDBJ databases">
        <authorList>
            <person name="Amaro Gonzalez C."/>
        </authorList>
    </citation>
    <scope>NUCLEOTIDE SEQUENCE</scope>
</reference>
<sequence>MVCFLCVEAHNNHLIVYITPGVSYSCTMLTVYQVACCVLFFCLDEAPPL</sequence>
<protein>
    <submittedName>
        <fullName evidence="2">Uncharacterized protein</fullName>
    </submittedName>
</protein>
<keyword evidence="1" id="KW-0472">Membrane</keyword>
<evidence type="ECO:0000256" key="1">
    <source>
        <dbReference type="SAM" id="Phobius"/>
    </source>
</evidence>
<name>A0A0E9W761_ANGAN</name>
<proteinExistence type="predicted"/>
<dbReference type="AlphaFoldDB" id="A0A0E9W761"/>
<dbReference type="EMBL" id="GBXM01023289">
    <property type="protein sequence ID" value="JAH85288.1"/>
    <property type="molecule type" value="Transcribed_RNA"/>
</dbReference>
<keyword evidence="1" id="KW-1133">Transmembrane helix</keyword>
<feature type="transmembrane region" description="Helical" evidence="1">
    <location>
        <begin position="22"/>
        <end position="43"/>
    </location>
</feature>
<reference evidence="2" key="2">
    <citation type="journal article" date="2015" name="Fish Shellfish Immunol.">
        <title>Early steps in the European eel (Anguilla anguilla)-Vibrio vulnificus interaction in the gills: Role of the RtxA13 toxin.</title>
        <authorList>
            <person name="Callol A."/>
            <person name="Pajuelo D."/>
            <person name="Ebbesson L."/>
            <person name="Teles M."/>
            <person name="MacKenzie S."/>
            <person name="Amaro C."/>
        </authorList>
    </citation>
    <scope>NUCLEOTIDE SEQUENCE</scope>
</reference>
<keyword evidence="1" id="KW-0812">Transmembrane</keyword>
<accession>A0A0E9W761</accession>
<evidence type="ECO:0000313" key="2">
    <source>
        <dbReference type="EMBL" id="JAH85288.1"/>
    </source>
</evidence>
<organism evidence="2">
    <name type="scientific">Anguilla anguilla</name>
    <name type="common">European freshwater eel</name>
    <name type="synonym">Muraena anguilla</name>
    <dbReference type="NCBI Taxonomy" id="7936"/>
    <lineage>
        <taxon>Eukaryota</taxon>
        <taxon>Metazoa</taxon>
        <taxon>Chordata</taxon>
        <taxon>Craniata</taxon>
        <taxon>Vertebrata</taxon>
        <taxon>Euteleostomi</taxon>
        <taxon>Actinopterygii</taxon>
        <taxon>Neopterygii</taxon>
        <taxon>Teleostei</taxon>
        <taxon>Anguilliformes</taxon>
        <taxon>Anguillidae</taxon>
        <taxon>Anguilla</taxon>
    </lineage>
</organism>